<accession>A0A6C0KT83</accession>
<dbReference type="Gene3D" id="3.90.660.10">
    <property type="match status" value="1"/>
</dbReference>
<sequence length="577" mass="65843">MTNTQKNKTNKTNHNATNIYDLVIIGGGISGLYTLYKLSSKYAHLKILLLESGQRYGGRIYSYKETIDKQEYVMDLGAGRLGYHHKLINSLINELGLKPKLIPIPNTKTYIEVAANNKVSNKTSAKDYIMDKLTKFFFSPLVSKLGKTTKQSYYLYEFLTKYVSASFSRKVEDVFEYSSDLNELNAYDAIEYFKYDYNKTSDFFTLNGGLEQIIERLLQAIKKTRAYKSHNIKLQNLSNVENITYKKNDTSDLFEISVANYNSQGSSPDTLYSKYVICAIPKKSLTQLTIFKPLLSELNSINSINLLRIYEIYDKEQDSGSVWFKNIEKTITNTNVQFVIPVSSDNGLIMSSYSDCANARYWNNLLTNKGLDYVKVKLNEKLNLLFSIYNIKVPLSKYIKMYFWDAGVACWKKDVDSDYLSVKLLNPYPRVFIIGENYSKYQAWCEGALMTSESCIAKLVKILAKAKAKTLKRSIKRGNNKPELEAKVKIEETTLGGSEKKAFTLGEVKKHNKKNDAWTIIENKVYDITSWIPTHPGGDVILKAVGKNGTRLFKSVNHPSFVKENVLPKYYIGNLSK</sequence>
<keyword evidence="2" id="KW-0479">Metal-binding</keyword>
<dbReference type="GO" id="GO:0020037">
    <property type="term" value="F:heme binding"/>
    <property type="evidence" value="ECO:0007669"/>
    <property type="project" value="TreeGrafter"/>
</dbReference>
<evidence type="ECO:0000256" key="2">
    <source>
        <dbReference type="ARBA" id="ARBA00022723"/>
    </source>
</evidence>
<dbReference type="GO" id="GO:0016020">
    <property type="term" value="C:membrane"/>
    <property type="evidence" value="ECO:0007669"/>
    <property type="project" value="TreeGrafter"/>
</dbReference>
<dbReference type="EMBL" id="MN740960">
    <property type="protein sequence ID" value="QHU19950.1"/>
    <property type="molecule type" value="Genomic_DNA"/>
</dbReference>
<dbReference type="GO" id="GO:0046872">
    <property type="term" value="F:metal ion binding"/>
    <property type="evidence" value="ECO:0007669"/>
    <property type="project" value="UniProtKB-KW"/>
</dbReference>
<organism evidence="6">
    <name type="scientific">viral metagenome</name>
    <dbReference type="NCBI Taxonomy" id="1070528"/>
    <lineage>
        <taxon>unclassified sequences</taxon>
        <taxon>metagenomes</taxon>
        <taxon>organismal metagenomes</taxon>
    </lineage>
</organism>
<evidence type="ECO:0000256" key="3">
    <source>
        <dbReference type="ARBA" id="ARBA00023004"/>
    </source>
</evidence>
<dbReference type="InterPro" id="IPR036400">
    <property type="entry name" value="Cyt_B5-like_heme/steroid_sf"/>
</dbReference>
<dbReference type="InterPro" id="IPR001199">
    <property type="entry name" value="Cyt_B5-like_heme/steroid-bd"/>
</dbReference>
<dbReference type="Gene3D" id="3.50.50.60">
    <property type="entry name" value="FAD/NAD(P)-binding domain"/>
    <property type="match status" value="1"/>
</dbReference>
<dbReference type="InterPro" id="IPR050668">
    <property type="entry name" value="Cytochrome_b5"/>
</dbReference>
<dbReference type="Gene3D" id="1.20.1440.240">
    <property type="match status" value="1"/>
</dbReference>
<dbReference type="Gene3D" id="3.10.120.10">
    <property type="entry name" value="Cytochrome b5-like heme/steroid binding domain"/>
    <property type="match status" value="1"/>
</dbReference>
<feature type="domain" description="Cytochrome b5 heme-binding" evidence="5">
    <location>
        <begin position="500"/>
        <end position="576"/>
    </location>
</feature>
<dbReference type="InterPro" id="IPR036188">
    <property type="entry name" value="FAD/NAD-bd_sf"/>
</dbReference>
<dbReference type="AlphaFoldDB" id="A0A6C0KT83"/>
<keyword evidence="1" id="KW-0349">Heme</keyword>
<proteinExistence type="inferred from homology"/>
<dbReference type="Pfam" id="PF00173">
    <property type="entry name" value="Cyt-b5"/>
    <property type="match status" value="1"/>
</dbReference>
<dbReference type="SUPFAM" id="SSF51905">
    <property type="entry name" value="FAD/NAD(P)-binding domain"/>
    <property type="match status" value="1"/>
</dbReference>
<dbReference type="PROSITE" id="PS50255">
    <property type="entry name" value="CYTOCHROME_B5_2"/>
    <property type="match status" value="1"/>
</dbReference>
<dbReference type="PANTHER" id="PTHR19359">
    <property type="entry name" value="CYTOCHROME B5"/>
    <property type="match status" value="1"/>
</dbReference>
<name>A0A6C0KT83_9ZZZZ</name>
<dbReference type="SUPFAM" id="SSF55856">
    <property type="entry name" value="Cytochrome b5-like heme/steroid binding domain"/>
    <property type="match status" value="1"/>
</dbReference>
<evidence type="ECO:0000259" key="5">
    <source>
        <dbReference type="PROSITE" id="PS50255"/>
    </source>
</evidence>
<evidence type="ECO:0000256" key="1">
    <source>
        <dbReference type="ARBA" id="ARBA00022617"/>
    </source>
</evidence>
<keyword evidence="3" id="KW-0408">Iron</keyword>
<evidence type="ECO:0000256" key="4">
    <source>
        <dbReference type="ARBA" id="ARBA00038168"/>
    </source>
</evidence>
<evidence type="ECO:0000313" key="6">
    <source>
        <dbReference type="EMBL" id="QHU19950.1"/>
    </source>
</evidence>
<reference evidence="6" key="1">
    <citation type="journal article" date="2020" name="Nature">
        <title>Giant virus diversity and host interactions through global metagenomics.</title>
        <authorList>
            <person name="Schulz F."/>
            <person name="Roux S."/>
            <person name="Paez-Espino D."/>
            <person name="Jungbluth S."/>
            <person name="Walsh D.A."/>
            <person name="Denef V.J."/>
            <person name="McMahon K.D."/>
            <person name="Konstantinidis K.T."/>
            <person name="Eloe-Fadrosh E.A."/>
            <person name="Kyrpides N.C."/>
            <person name="Woyke T."/>
        </authorList>
    </citation>
    <scope>NUCLEOTIDE SEQUENCE</scope>
    <source>
        <strain evidence="6">GVMAG-S-3300013014-113</strain>
    </source>
</reference>
<dbReference type="Pfam" id="PF13450">
    <property type="entry name" value="NAD_binding_8"/>
    <property type="match status" value="1"/>
</dbReference>
<dbReference type="SMART" id="SM01117">
    <property type="entry name" value="Cyt-b5"/>
    <property type="match status" value="1"/>
</dbReference>
<comment type="similarity">
    <text evidence="4">Belongs to the cytochrome b5 family.</text>
</comment>
<protein>
    <recommendedName>
        <fullName evidence="5">Cytochrome b5 heme-binding domain-containing protein</fullName>
    </recommendedName>
</protein>